<dbReference type="EMBL" id="JAVRRL010000061">
    <property type="protein sequence ID" value="KAK5109613.1"/>
    <property type="molecule type" value="Genomic_DNA"/>
</dbReference>
<name>A0AAN7TCG4_9PEZI</name>
<dbReference type="AlphaFoldDB" id="A0AAN7TCG4"/>
<feature type="compositionally biased region" description="Basic and acidic residues" evidence="1">
    <location>
        <begin position="54"/>
        <end position="85"/>
    </location>
</feature>
<proteinExistence type="predicted"/>
<feature type="region of interest" description="Disordered" evidence="1">
    <location>
        <begin position="54"/>
        <end position="127"/>
    </location>
</feature>
<sequence>MVTARVSDLFIEEVGVPFEIREVEGQEVIYDVGRRREIVVPVVEKVREVRVGEELRGEKTVEKGREEKLGGEKAREEKPKEEKSTAPRPSKQVDGLLKGPAASAVKSNTTPASRGVPVVTAGAKVGR</sequence>
<evidence type="ECO:0000313" key="3">
    <source>
        <dbReference type="Proteomes" id="UP001310890"/>
    </source>
</evidence>
<dbReference type="Proteomes" id="UP001310890">
    <property type="component" value="Unassembled WGS sequence"/>
</dbReference>
<accession>A0AAN7TCG4</accession>
<reference evidence="2" key="1">
    <citation type="submission" date="2023-08" db="EMBL/GenBank/DDBJ databases">
        <title>Black Yeasts Isolated from many extreme environments.</title>
        <authorList>
            <person name="Coleine C."/>
            <person name="Stajich J.E."/>
            <person name="Selbmann L."/>
        </authorList>
    </citation>
    <scope>NUCLEOTIDE SEQUENCE</scope>
    <source>
        <strain evidence="2">CCFEE 5401</strain>
    </source>
</reference>
<evidence type="ECO:0000256" key="1">
    <source>
        <dbReference type="SAM" id="MobiDB-lite"/>
    </source>
</evidence>
<evidence type="ECO:0000313" key="2">
    <source>
        <dbReference type="EMBL" id="KAK5109613.1"/>
    </source>
</evidence>
<organism evidence="2 3">
    <name type="scientific">Meristemomyces frigidus</name>
    <dbReference type="NCBI Taxonomy" id="1508187"/>
    <lineage>
        <taxon>Eukaryota</taxon>
        <taxon>Fungi</taxon>
        <taxon>Dikarya</taxon>
        <taxon>Ascomycota</taxon>
        <taxon>Pezizomycotina</taxon>
        <taxon>Dothideomycetes</taxon>
        <taxon>Dothideomycetidae</taxon>
        <taxon>Mycosphaerellales</taxon>
        <taxon>Teratosphaeriaceae</taxon>
        <taxon>Meristemomyces</taxon>
    </lineage>
</organism>
<comment type="caution">
    <text evidence="2">The sequence shown here is derived from an EMBL/GenBank/DDBJ whole genome shotgun (WGS) entry which is preliminary data.</text>
</comment>
<protein>
    <submittedName>
        <fullName evidence="2">Uncharacterized protein</fullName>
    </submittedName>
</protein>
<gene>
    <name evidence="2" type="ORF">LTR62_006850</name>
</gene>